<dbReference type="Gene3D" id="3.80.10.10">
    <property type="entry name" value="Ribonuclease Inhibitor"/>
    <property type="match status" value="1"/>
</dbReference>
<dbReference type="EMBL" id="WHWC01000001">
    <property type="protein sequence ID" value="KAG8390041.1"/>
    <property type="molecule type" value="Genomic_DNA"/>
</dbReference>
<evidence type="ECO:0000256" key="1">
    <source>
        <dbReference type="ARBA" id="ARBA00002074"/>
    </source>
</evidence>
<evidence type="ECO:0000256" key="7">
    <source>
        <dbReference type="ARBA" id="ARBA00022737"/>
    </source>
</evidence>
<evidence type="ECO:0000313" key="14">
    <source>
        <dbReference type="EMBL" id="KAG8390041.1"/>
    </source>
</evidence>
<evidence type="ECO:0000256" key="5">
    <source>
        <dbReference type="ARBA" id="ARBA00022614"/>
    </source>
</evidence>
<dbReference type="GO" id="GO:0005737">
    <property type="term" value="C:cytoplasm"/>
    <property type="evidence" value="ECO:0007669"/>
    <property type="project" value="UniProtKB-SubCell"/>
</dbReference>
<evidence type="ECO:0000256" key="6">
    <source>
        <dbReference type="ARBA" id="ARBA00022667"/>
    </source>
</evidence>
<sequence>MAYAAVDSLVQRIDQIRNDHEILFDKQQIECLLVKVSFLQTFLEEFSQKSSNEVKDMEMQIRDAAYAAEDLICSYISNELLSMCECCVYRNYTTFCQDLQKVVEIFDSMEFKTIELREMDSKNPKLRSSLAVGSLRPASGGKNAMVGFVDEILQIKDRLTGPPSHKLDVVSIVGMGGTGKTTLARNVYDDAFIVYHFYIRAWITVSQEYDERGILLGLLGSMRKLTEKEREDSNEDLAEYLYKSLKGRRYLIVMDDMWDVGIWDEMRLLFPNDRNGSRIMLTTRITDVALYASSGNAPYHVRFLQKDESWDLLQKKVFKDDCCPPELEEVGSEIAQSCGGLPLAIILVGGILNKVRRSRDHWRDVAKNIKSIVATQNDQCLEILYLSYNHLPRHLQMCFLYMGVFPEDYQIPVSKLIWLWAAEGFLKPCTNESLEYVGEKYLKDLIDRSLVLVGDRKSSGKIKRCNMHDLVRDLCVREAQKQKLFSAMKCRDDLSIEGTLGRLRLSFHSNVLYCNPKSRKDSLVSVREHSDGHLKGIYDSFRSSPLIRSLIFTGTYSNPMNIYIGFRLLRVLDADHLTFPLFPIEVVQLVNLIYLAFTFNGELPASLSNLQNLEILIVNQVFWGLLSYLPSEVWRMPRLRLLKFVNVFLPDALFYKKKTLCLENLQTLLGIRDFRVTEDVVEIIPNVKKLGIIYDKNSSINEWSFYCLHNLVYLNQLETLKCHFITTSLHSNSRKRDLPNLTFPSKLKRLTLRGWRIPTRYMSILGSLQSLEILKLQLCAFEGPEWELLEEKFCRLKLLLLEQMNLVQWRAETDNFPNLEHLIIKYCDELEEIPYSFGDTPTLQSIKLLNCSSSCIASARQIQENQLDLGNDGLEVIIQYENKPTLLSGFTYGR</sequence>
<dbReference type="FunFam" id="1.10.10.10:FF:000322">
    <property type="entry name" value="Probable disease resistance protein At1g63360"/>
    <property type="match status" value="1"/>
</dbReference>
<feature type="domain" description="NB-ARC" evidence="11">
    <location>
        <begin position="154"/>
        <end position="321"/>
    </location>
</feature>
<organism evidence="14 15">
    <name type="scientific">Buddleja alternifolia</name>
    <dbReference type="NCBI Taxonomy" id="168488"/>
    <lineage>
        <taxon>Eukaryota</taxon>
        <taxon>Viridiplantae</taxon>
        <taxon>Streptophyta</taxon>
        <taxon>Embryophyta</taxon>
        <taxon>Tracheophyta</taxon>
        <taxon>Spermatophyta</taxon>
        <taxon>Magnoliopsida</taxon>
        <taxon>eudicotyledons</taxon>
        <taxon>Gunneridae</taxon>
        <taxon>Pentapetalae</taxon>
        <taxon>asterids</taxon>
        <taxon>lamiids</taxon>
        <taxon>Lamiales</taxon>
        <taxon>Scrophulariaceae</taxon>
        <taxon>Buddlejeae</taxon>
        <taxon>Buddleja</taxon>
    </lineage>
</organism>
<feature type="domain" description="Disease resistance R13L4/SHOC-2-like LRR" evidence="13">
    <location>
        <begin position="547"/>
        <end position="870"/>
    </location>
</feature>
<comment type="caution">
    <text evidence="14">The sequence shown here is derived from an EMBL/GenBank/DDBJ whole genome shotgun (WGS) entry which is preliminary data.</text>
</comment>
<evidence type="ECO:0000256" key="2">
    <source>
        <dbReference type="ARBA" id="ARBA00004496"/>
    </source>
</evidence>
<dbReference type="SUPFAM" id="SSF52058">
    <property type="entry name" value="L domain-like"/>
    <property type="match status" value="1"/>
</dbReference>
<dbReference type="InterPro" id="IPR027417">
    <property type="entry name" value="P-loop_NTPase"/>
</dbReference>
<dbReference type="InterPro" id="IPR058922">
    <property type="entry name" value="WHD_DRP"/>
</dbReference>
<dbReference type="PANTHER" id="PTHR23155">
    <property type="entry name" value="DISEASE RESISTANCE PROTEIN RP"/>
    <property type="match status" value="1"/>
</dbReference>
<keyword evidence="6" id="KW-0381">Hypersensitive response</keyword>
<evidence type="ECO:0000259" key="13">
    <source>
        <dbReference type="Pfam" id="PF23598"/>
    </source>
</evidence>
<keyword evidence="9" id="KW-0611">Plant defense</keyword>
<dbReference type="AlphaFoldDB" id="A0AAV6Y4F1"/>
<dbReference type="Pfam" id="PF00931">
    <property type="entry name" value="NB-ARC"/>
    <property type="match status" value="1"/>
</dbReference>
<dbReference type="Pfam" id="PF23559">
    <property type="entry name" value="WHD_DRP"/>
    <property type="match status" value="1"/>
</dbReference>
<dbReference type="Gene3D" id="3.40.50.300">
    <property type="entry name" value="P-loop containing nucleotide triphosphate hydrolases"/>
    <property type="match status" value="1"/>
</dbReference>
<evidence type="ECO:0000256" key="4">
    <source>
        <dbReference type="ARBA" id="ARBA00022490"/>
    </source>
</evidence>
<evidence type="ECO:0000256" key="8">
    <source>
        <dbReference type="ARBA" id="ARBA00022741"/>
    </source>
</evidence>
<reference evidence="14" key="1">
    <citation type="submission" date="2019-10" db="EMBL/GenBank/DDBJ databases">
        <authorList>
            <person name="Zhang R."/>
            <person name="Pan Y."/>
            <person name="Wang J."/>
            <person name="Ma R."/>
            <person name="Yu S."/>
        </authorList>
    </citation>
    <scope>NUCLEOTIDE SEQUENCE</scope>
    <source>
        <strain evidence="14">LA-IB0</strain>
        <tissue evidence="14">Leaf</tissue>
    </source>
</reference>
<dbReference type="Pfam" id="PF23598">
    <property type="entry name" value="LRR_14"/>
    <property type="match status" value="1"/>
</dbReference>
<evidence type="ECO:0000313" key="15">
    <source>
        <dbReference type="Proteomes" id="UP000826271"/>
    </source>
</evidence>
<comment type="similarity">
    <text evidence="3">Belongs to the disease resistance NB-LRR family.</text>
</comment>
<evidence type="ECO:0000256" key="9">
    <source>
        <dbReference type="ARBA" id="ARBA00022821"/>
    </source>
</evidence>
<proteinExistence type="inferred from homology"/>
<dbReference type="InterPro" id="IPR044974">
    <property type="entry name" value="Disease_R_plants"/>
</dbReference>
<dbReference type="Gene3D" id="1.20.5.4130">
    <property type="match status" value="1"/>
</dbReference>
<protein>
    <submittedName>
        <fullName evidence="14">Uncharacterized protein</fullName>
    </submittedName>
</protein>
<dbReference type="InterPro" id="IPR038005">
    <property type="entry name" value="RX-like_CC"/>
</dbReference>
<dbReference type="GO" id="GO:0051607">
    <property type="term" value="P:defense response to virus"/>
    <property type="evidence" value="ECO:0007669"/>
    <property type="project" value="UniProtKB-ARBA"/>
</dbReference>
<keyword evidence="10" id="KW-0067">ATP-binding</keyword>
<dbReference type="CDD" id="cd14798">
    <property type="entry name" value="RX-CC_like"/>
    <property type="match status" value="1"/>
</dbReference>
<evidence type="ECO:0000259" key="11">
    <source>
        <dbReference type="Pfam" id="PF00931"/>
    </source>
</evidence>
<dbReference type="SUPFAM" id="SSF52540">
    <property type="entry name" value="P-loop containing nucleoside triphosphate hydrolases"/>
    <property type="match status" value="1"/>
</dbReference>
<dbReference type="InterPro" id="IPR002182">
    <property type="entry name" value="NB-ARC"/>
</dbReference>
<keyword evidence="7" id="KW-0677">Repeat</keyword>
<dbReference type="InterPro" id="IPR032675">
    <property type="entry name" value="LRR_dom_sf"/>
</dbReference>
<accession>A0AAV6Y4F1</accession>
<comment type="function">
    <text evidence="1">Confers resistance to late blight (Phytophthora infestans) races carrying the avirulence gene Avr1. Resistance proteins guard the plant against pathogens that contain an appropriate avirulence protein via an indirect interaction with this avirulence protein. That triggers a defense system including the hypersensitive response, which restricts the pathogen growth.</text>
</comment>
<comment type="subcellular location">
    <subcellularLocation>
        <location evidence="2">Cytoplasm</location>
    </subcellularLocation>
</comment>
<feature type="domain" description="Disease resistance protein winged helix" evidence="12">
    <location>
        <begin position="404"/>
        <end position="475"/>
    </location>
</feature>
<dbReference type="Proteomes" id="UP000826271">
    <property type="component" value="Unassembled WGS sequence"/>
</dbReference>
<dbReference type="PANTHER" id="PTHR23155:SF1152">
    <property type="entry name" value="AAA+ ATPASE DOMAIN-CONTAINING PROTEIN"/>
    <property type="match status" value="1"/>
</dbReference>
<dbReference type="InterPro" id="IPR055414">
    <property type="entry name" value="LRR_R13L4/SHOC2-like"/>
</dbReference>
<evidence type="ECO:0000256" key="3">
    <source>
        <dbReference type="ARBA" id="ARBA00008894"/>
    </source>
</evidence>
<dbReference type="InterPro" id="IPR036388">
    <property type="entry name" value="WH-like_DNA-bd_sf"/>
</dbReference>
<gene>
    <name evidence="14" type="ORF">BUALT_Bualt01G0041900</name>
</gene>
<keyword evidence="4" id="KW-0963">Cytoplasm</keyword>
<dbReference type="GO" id="GO:0009626">
    <property type="term" value="P:plant-type hypersensitive response"/>
    <property type="evidence" value="ECO:0007669"/>
    <property type="project" value="UniProtKB-KW"/>
</dbReference>
<dbReference type="Gene3D" id="1.10.8.430">
    <property type="entry name" value="Helical domain of apoptotic protease-activating factors"/>
    <property type="match status" value="1"/>
</dbReference>
<dbReference type="Gene3D" id="1.10.10.10">
    <property type="entry name" value="Winged helix-like DNA-binding domain superfamily/Winged helix DNA-binding domain"/>
    <property type="match status" value="1"/>
</dbReference>
<dbReference type="InterPro" id="IPR042197">
    <property type="entry name" value="Apaf_helical"/>
</dbReference>
<evidence type="ECO:0000256" key="10">
    <source>
        <dbReference type="ARBA" id="ARBA00022840"/>
    </source>
</evidence>
<name>A0AAV6Y4F1_9LAMI</name>
<dbReference type="GO" id="GO:0005524">
    <property type="term" value="F:ATP binding"/>
    <property type="evidence" value="ECO:0007669"/>
    <property type="project" value="UniProtKB-KW"/>
</dbReference>
<dbReference type="PRINTS" id="PR00364">
    <property type="entry name" value="DISEASERSIST"/>
</dbReference>
<keyword evidence="8" id="KW-0547">Nucleotide-binding</keyword>
<keyword evidence="5" id="KW-0433">Leucine-rich repeat</keyword>
<dbReference type="FunFam" id="3.40.50.300:FF:001091">
    <property type="entry name" value="Probable disease resistance protein At1g61300"/>
    <property type="match status" value="1"/>
</dbReference>
<dbReference type="GO" id="GO:0043531">
    <property type="term" value="F:ADP binding"/>
    <property type="evidence" value="ECO:0007669"/>
    <property type="project" value="InterPro"/>
</dbReference>
<keyword evidence="15" id="KW-1185">Reference proteome</keyword>
<evidence type="ECO:0000259" key="12">
    <source>
        <dbReference type="Pfam" id="PF23559"/>
    </source>
</evidence>